<feature type="domain" description="SpoOB alpha-helical" evidence="5">
    <location>
        <begin position="3"/>
        <end position="56"/>
    </location>
</feature>
<sequence>MRADEVIEILRHYRHDLLNDLQLIQGYAQMDNMKMVKEKTQNLVKKTMEERKLSNLNCPHFTLWVMNFHSTYKQFRLDYEVNVEKADMSSNDLTLLAISKEIMQQIHKHISKEQLYTGKIVFYETNQVYVDIIFNGPIYKIMELKSSLDSKTFVHNVEIDEEECHITLSLQKDS</sequence>
<evidence type="ECO:0000313" key="7">
    <source>
        <dbReference type="Proteomes" id="UP000480185"/>
    </source>
</evidence>
<dbReference type="RefSeq" id="WP_153730104.1">
    <property type="nucleotide sequence ID" value="NZ_WJNH01000018.1"/>
</dbReference>
<dbReference type="AlphaFoldDB" id="A0A6G1XBC4"/>
<evidence type="ECO:0000259" key="4">
    <source>
        <dbReference type="Pfam" id="PF14682"/>
    </source>
</evidence>
<dbReference type="Gene3D" id="3.30.565.30">
    <property type="entry name" value="Sporulation initiation phosphotransferase B (SpoOB), C-terminal domain"/>
    <property type="match status" value="1"/>
</dbReference>
<evidence type="ECO:0000313" key="6">
    <source>
        <dbReference type="EMBL" id="MRG88232.1"/>
    </source>
</evidence>
<feature type="domain" description="Sporulation initiation phosphotransferase B C-terminal" evidence="4">
    <location>
        <begin position="59"/>
        <end position="164"/>
    </location>
</feature>
<dbReference type="Proteomes" id="UP000480185">
    <property type="component" value="Unassembled WGS sequence"/>
</dbReference>
<evidence type="ECO:0000256" key="3">
    <source>
        <dbReference type="ARBA" id="ARBA00022777"/>
    </source>
</evidence>
<evidence type="ECO:0008006" key="8">
    <source>
        <dbReference type="Google" id="ProtNLM"/>
    </source>
</evidence>
<organism evidence="6 7">
    <name type="scientific">Salinibacillus xinjiangensis</name>
    <dbReference type="NCBI Taxonomy" id="1229268"/>
    <lineage>
        <taxon>Bacteria</taxon>
        <taxon>Bacillati</taxon>
        <taxon>Bacillota</taxon>
        <taxon>Bacilli</taxon>
        <taxon>Bacillales</taxon>
        <taxon>Bacillaceae</taxon>
        <taxon>Salinibacillus</taxon>
    </lineage>
</organism>
<dbReference type="InterPro" id="IPR016120">
    <property type="entry name" value="Sig_transdc_His_kin_SpoOB"/>
</dbReference>
<comment type="caution">
    <text evidence="6">The sequence shown here is derived from an EMBL/GenBank/DDBJ whole genome shotgun (WGS) entry which is preliminary data.</text>
</comment>
<evidence type="ECO:0000256" key="1">
    <source>
        <dbReference type="ARBA" id="ARBA00022553"/>
    </source>
</evidence>
<dbReference type="InterPro" id="IPR037100">
    <property type="entry name" value="Spo0B_C_sf"/>
</dbReference>
<accession>A0A6G1XBC4</accession>
<keyword evidence="7" id="KW-1185">Reference proteome</keyword>
<evidence type="ECO:0000256" key="2">
    <source>
        <dbReference type="ARBA" id="ARBA00022679"/>
    </source>
</evidence>
<dbReference type="GO" id="GO:0000155">
    <property type="term" value="F:phosphorelay sensor kinase activity"/>
    <property type="evidence" value="ECO:0007669"/>
    <property type="project" value="InterPro"/>
</dbReference>
<dbReference type="InterPro" id="IPR016122">
    <property type="entry name" value="SpoOB_C"/>
</dbReference>
<keyword evidence="1" id="KW-0597">Phosphoprotein</keyword>
<evidence type="ECO:0000259" key="5">
    <source>
        <dbReference type="Pfam" id="PF14689"/>
    </source>
</evidence>
<dbReference type="EMBL" id="WJNH01000018">
    <property type="protein sequence ID" value="MRG88232.1"/>
    <property type="molecule type" value="Genomic_DNA"/>
</dbReference>
<dbReference type="InterPro" id="IPR039506">
    <property type="entry name" value="SPOB_a"/>
</dbReference>
<keyword evidence="2" id="KW-0808">Transferase</keyword>
<dbReference type="Pfam" id="PF14689">
    <property type="entry name" value="SPOB_a"/>
    <property type="match status" value="1"/>
</dbReference>
<dbReference type="OrthoDB" id="2375606at2"/>
<name>A0A6G1XBC4_9BACI</name>
<dbReference type="SUPFAM" id="SSF55890">
    <property type="entry name" value="Sporulation response regulatory protein Spo0B"/>
    <property type="match status" value="1"/>
</dbReference>
<keyword evidence="3" id="KW-0418">Kinase</keyword>
<gene>
    <name evidence="6" type="ORF">GH754_18410</name>
</gene>
<reference evidence="6 7" key="1">
    <citation type="submission" date="2019-11" db="EMBL/GenBank/DDBJ databases">
        <authorList>
            <person name="Li J."/>
        </authorList>
    </citation>
    <scope>NUCLEOTIDE SEQUENCE [LARGE SCALE GENOMIC DNA]</scope>
    <source>
        <strain evidence="6 7">J4</strain>
    </source>
</reference>
<dbReference type="Pfam" id="PF14682">
    <property type="entry name" value="SPOB_ab"/>
    <property type="match status" value="1"/>
</dbReference>
<protein>
    <recommendedName>
        <fullName evidence="8">SpoOB alpha-helical domain-containing protein</fullName>
    </recommendedName>
</protein>
<proteinExistence type="predicted"/>
<dbReference type="Gene3D" id="1.10.287.130">
    <property type="match status" value="1"/>
</dbReference>